<proteinExistence type="predicted"/>
<dbReference type="EMBL" id="JAEKOZ010000009">
    <property type="protein sequence ID" value="MBJ3808699.1"/>
    <property type="molecule type" value="Genomic_DNA"/>
</dbReference>
<name>A0ABS0X6U2_9ACTN</name>
<evidence type="ECO:0008006" key="4">
    <source>
        <dbReference type="Google" id="ProtNLM"/>
    </source>
</evidence>
<evidence type="ECO:0000256" key="1">
    <source>
        <dbReference type="SAM" id="MobiDB-lite"/>
    </source>
</evidence>
<dbReference type="RefSeq" id="WP_190114697.1">
    <property type="nucleotide sequence ID" value="NZ_BMVR01000002.1"/>
</dbReference>
<comment type="caution">
    <text evidence="2">The sequence shown here is derived from an EMBL/GenBank/DDBJ whole genome shotgun (WGS) entry which is preliminary data.</text>
</comment>
<evidence type="ECO:0000313" key="3">
    <source>
        <dbReference type="Proteomes" id="UP000634780"/>
    </source>
</evidence>
<keyword evidence="3" id="KW-1185">Reference proteome</keyword>
<protein>
    <recommendedName>
        <fullName evidence="4">Lipoprotein</fullName>
    </recommendedName>
</protein>
<evidence type="ECO:0000313" key="2">
    <source>
        <dbReference type="EMBL" id="MBJ3808699.1"/>
    </source>
</evidence>
<organism evidence="2 3">
    <name type="scientific">Streptomyces flavofungini</name>
    <dbReference type="NCBI Taxonomy" id="68200"/>
    <lineage>
        <taxon>Bacteria</taxon>
        <taxon>Bacillati</taxon>
        <taxon>Actinomycetota</taxon>
        <taxon>Actinomycetes</taxon>
        <taxon>Kitasatosporales</taxon>
        <taxon>Streptomycetaceae</taxon>
        <taxon>Streptomyces</taxon>
    </lineage>
</organism>
<reference evidence="2 3" key="1">
    <citation type="submission" date="2020-12" db="EMBL/GenBank/DDBJ databases">
        <title>Streptomyces typhae sp. nov., a novel endophytic actinomycete isolated from the root of cattail pollen (Typha angustifolia L.).</title>
        <authorList>
            <person name="Peng C."/>
            <person name="Liu C."/>
        </authorList>
    </citation>
    <scope>NUCLEOTIDE SEQUENCE [LARGE SCALE GENOMIC DNA]</scope>
    <source>
        <strain evidence="2 3">JCM 4753</strain>
    </source>
</reference>
<dbReference type="Proteomes" id="UP000634780">
    <property type="component" value="Unassembled WGS sequence"/>
</dbReference>
<sequence>MAVVLVAAATASALTACGADDEPVRLNGTFQRELPPDQARGKQLATEGVRLLRSADSVRLTAAITQGSATAGTARRIEVSLRVDRHSNCTGTFDGGQGQRGELLVVDGGPTHIRFTEASLDGLLAQAEAEEPAAASVIRKRVALVRGKYLKMPKDGAAFSNGMCDLGSLHQAIDEMGDEDFDGTVRAERPTYRYGRHVIPIVDVERGDKNVMYVAAEGKHRITAYEAEEGGERRVLKLSDYDEPFEVEAPPASEVVDPSEFGGPAGADLFEV</sequence>
<accession>A0ABS0X6U2</accession>
<feature type="region of interest" description="Disordered" evidence="1">
    <location>
        <begin position="249"/>
        <end position="272"/>
    </location>
</feature>
<gene>
    <name evidence="2" type="ORF">JGB26_16520</name>
</gene>